<evidence type="ECO:0000313" key="4">
    <source>
        <dbReference type="Proteomes" id="UP000651208"/>
    </source>
</evidence>
<sequence>MSPLFFMFNTAATCAVYLFLLRPWMQYTGVNYYNPFAQIVVKITQPVISPLRKIFPALGKIDTASFIVLYIIAVIKLLIIFYYRKLNIYIDFQSWQCLIFAPLVIIYSFGYSMFWFLLIRAILSWVGHGQSQLEIVLYQLTEPVVSPIRRIIPPIGNIDISFMIFMFGLTFANILFSNFFGIWWEILSL</sequence>
<dbReference type="RefSeq" id="WP_187755354.1">
    <property type="nucleotide sequence ID" value="NZ_JABURY010000015.1"/>
</dbReference>
<dbReference type="Pfam" id="PF02325">
    <property type="entry name" value="CCB3_YggT"/>
    <property type="match status" value="2"/>
</dbReference>
<dbReference type="EMBL" id="JABURY010000015">
    <property type="protein sequence ID" value="MBC9130910.1"/>
    <property type="molecule type" value="Genomic_DNA"/>
</dbReference>
<keyword evidence="2" id="KW-0472">Membrane</keyword>
<evidence type="ECO:0000313" key="3">
    <source>
        <dbReference type="EMBL" id="MBC9130910.1"/>
    </source>
</evidence>
<feature type="transmembrane region" description="Helical" evidence="2">
    <location>
        <begin position="5"/>
        <end position="25"/>
    </location>
</feature>
<keyword evidence="4" id="KW-1185">Reference proteome</keyword>
<accession>A0ABR7QXS4</accession>
<comment type="caution">
    <text evidence="3">The sequence shown here is derived from an EMBL/GenBank/DDBJ whole genome shotgun (WGS) entry which is preliminary data.</text>
</comment>
<feature type="transmembrane region" description="Helical" evidence="2">
    <location>
        <begin position="160"/>
        <end position="184"/>
    </location>
</feature>
<name>A0ABR7QXS4_9GAMM</name>
<dbReference type="InterPro" id="IPR003425">
    <property type="entry name" value="CCB3/YggT"/>
</dbReference>
<protein>
    <submittedName>
        <fullName evidence="3">YggT family protein</fullName>
    </submittedName>
</protein>
<keyword evidence="2" id="KW-1133">Transmembrane helix</keyword>
<evidence type="ECO:0000256" key="2">
    <source>
        <dbReference type="SAM" id="Phobius"/>
    </source>
</evidence>
<feature type="transmembrane region" description="Helical" evidence="2">
    <location>
        <begin position="95"/>
        <end position="118"/>
    </location>
</feature>
<feature type="transmembrane region" description="Helical" evidence="2">
    <location>
        <begin position="64"/>
        <end position="83"/>
    </location>
</feature>
<dbReference type="PANTHER" id="PTHR33219:SF14">
    <property type="entry name" value="PROTEIN COFACTOR ASSEMBLY OF COMPLEX C SUBUNIT B CCB3, CHLOROPLASTIC-RELATED"/>
    <property type="match status" value="1"/>
</dbReference>
<dbReference type="Proteomes" id="UP000651208">
    <property type="component" value="Unassembled WGS sequence"/>
</dbReference>
<keyword evidence="2" id="KW-0812">Transmembrane</keyword>
<reference evidence="3 4" key="1">
    <citation type="submission" date="2020-06" db="EMBL/GenBank/DDBJ databases">
        <title>Frischella cerana isolated from Apis cerana gut homogenate.</title>
        <authorList>
            <person name="Wolter L.A."/>
            <person name="Suenami S."/>
            <person name="Miyazaki R."/>
        </authorList>
    </citation>
    <scope>NUCLEOTIDE SEQUENCE [LARGE SCALE GENOMIC DNA]</scope>
    <source>
        <strain evidence="3 4">Ac13</strain>
    </source>
</reference>
<gene>
    <name evidence="3" type="ORF">FcAc13_06255</name>
</gene>
<evidence type="ECO:0000256" key="1">
    <source>
        <dbReference type="ARBA" id="ARBA00010894"/>
    </source>
</evidence>
<organism evidence="3 4">
    <name type="scientific">Frischella japonica</name>
    <dbReference type="NCBI Taxonomy" id="2741544"/>
    <lineage>
        <taxon>Bacteria</taxon>
        <taxon>Pseudomonadati</taxon>
        <taxon>Pseudomonadota</taxon>
        <taxon>Gammaproteobacteria</taxon>
        <taxon>Orbales</taxon>
        <taxon>Orbaceae</taxon>
        <taxon>Frischella</taxon>
    </lineage>
</organism>
<dbReference type="PANTHER" id="PTHR33219">
    <property type="entry name" value="YLMG HOMOLOG PROTEIN 2, CHLOROPLASTIC"/>
    <property type="match status" value="1"/>
</dbReference>
<comment type="similarity">
    <text evidence="1">Belongs to the YggT family.</text>
</comment>
<proteinExistence type="inferred from homology"/>